<sequence>MWQQRSHVYWMISGDKNSSYFHNCASQRFQQNSISITVLHN</sequence>
<protein>
    <submittedName>
        <fullName evidence="1">Uncharacterized protein</fullName>
    </submittedName>
</protein>
<gene>
    <name evidence="1" type="ORF">CFP56_020528</name>
</gene>
<name>A0AAW0KH42_QUESU</name>
<comment type="caution">
    <text evidence="1">The sequence shown here is derived from an EMBL/GenBank/DDBJ whole genome shotgun (WGS) entry which is preliminary data.</text>
</comment>
<evidence type="ECO:0000313" key="2">
    <source>
        <dbReference type="Proteomes" id="UP000237347"/>
    </source>
</evidence>
<evidence type="ECO:0000313" key="1">
    <source>
        <dbReference type="EMBL" id="KAK7837968.1"/>
    </source>
</evidence>
<organism evidence="1 2">
    <name type="scientific">Quercus suber</name>
    <name type="common">Cork oak</name>
    <dbReference type="NCBI Taxonomy" id="58331"/>
    <lineage>
        <taxon>Eukaryota</taxon>
        <taxon>Viridiplantae</taxon>
        <taxon>Streptophyta</taxon>
        <taxon>Embryophyta</taxon>
        <taxon>Tracheophyta</taxon>
        <taxon>Spermatophyta</taxon>
        <taxon>Magnoliopsida</taxon>
        <taxon>eudicotyledons</taxon>
        <taxon>Gunneridae</taxon>
        <taxon>Pentapetalae</taxon>
        <taxon>rosids</taxon>
        <taxon>fabids</taxon>
        <taxon>Fagales</taxon>
        <taxon>Fagaceae</taxon>
        <taxon>Quercus</taxon>
    </lineage>
</organism>
<dbReference type="EMBL" id="PKMF04000316">
    <property type="protein sequence ID" value="KAK7837968.1"/>
    <property type="molecule type" value="Genomic_DNA"/>
</dbReference>
<dbReference type="AlphaFoldDB" id="A0AAW0KH42"/>
<accession>A0AAW0KH42</accession>
<reference evidence="1 2" key="1">
    <citation type="journal article" date="2018" name="Sci. Data">
        <title>The draft genome sequence of cork oak.</title>
        <authorList>
            <person name="Ramos A.M."/>
            <person name="Usie A."/>
            <person name="Barbosa P."/>
            <person name="Barros P.M."/>
            <person name="Capote T."/>
            <person name="Chaves I."/>
            <person name="Simoes F."/>
            <person name="Abreu I."/>
            <person name="Carrasquinho I."/>
            <person name="Faro C."/>
            <person name="Guimaraes J.B."/>
            <person name="Mendonca D."/>
            <person name="Nobrega F."/>
            <person name="Rodrigues L."/>
            <person name="Saibo N.J.M."/>
            <person name="Varela M.C."/>
            <person name="Egas C."/>
            <person name="Matos J."/>
            <person name="Miguel C.M."/>
            <person name="Oliveira M.M."/>
            <person name="Ricardo C.P."/>
            <person name="Goncalves S."/>
        </authorList>
    </citation>
    <scope>NUCLEOTIDE SEQUENCE [LARGE SCALE GENOMIC DNA]</scope>
    <source>
        <strain evidence="2">cv. HL8</strain>
    </source>
</reference>
<proteinExistence type="predicted"/>
<keyword evidence="2" id="KW-1185">Reference proteome</keyword>
<dbReference type="Proteomes" id="UP000237347">
    <property type="component" value="Unassembled WGS sequence"/>
</dbReference>